<dbReference type="OrthoDB" id="3473305at2759"/>
<organism evidence="2 3">
    <name type="scientific">Ophiobolus disseminans</name>
    <dbReference type="NCBI Taxonomy" id="1469910"/>
    <lineage>
        <taxon>Eukaryota</taxon>
        <taxon>Fungi</taxon>
        <taxon>Dikarya</taxon>
        <taxon>Ascomycota</taxon>
        <taxon>Pezizomycotina</taxon>
        <taxon>Dothideomycetes</taxon>
        <taxon>Pleosporomycetidae</taxon>
        <taxon>Pleosporales</taxon>
        <taxon>Pleosporineae</taxon>
        <taxon>Phaeosphaeriaceae</taxon>
        <taxon>Ophiobolus</taxon>
    </lineage>
</organism>
<sequence length="254" mass="30190">MPSFHPFPKLPLELRLAIWEMTVEPREVEVRIVKPTPEDPLEVQWSHPSQWHYIDSRRCNEAMSDVPTSTRAERKARRKAEQDWPRYRPYVHMVSSTIPGVLHSCREARNHGLYQQISLDVDKKHEDHRYVWLNLEIDLINIGTSFLNYFIPIASFLKRLKLRRANTDEWWSEYEKDLLPSFKNVENIYVVCVDGFWGWGDDDVFNYEWPCPYENLVFIDEHSPMGYLEVGHLDVDRICQKIADGEPFAHDKDF</sequence>
<dbReference type="AlphaFoldDB" id="A0A6A6ZI35"/>
<dbReference type="InterPro" id="IPR045518">
    <property type="entry name" value="2EXR"/>
</dbReference>
<name>A0A6A6ZI35_9PLEO</name>
<keyword evidence="3" id="KW-1185">Reference proteome</keyword>
<dbReference type="PANTHER" id="PTHR35910:SF1">
    <property type="entry name" value="2EXR DOMAIN-CONTAINING PROTEIN"/>
    <property type="match status" value="1"/>
</dbReference>
<dbReference type="Proteomes" id="UP000799424">
    <property type="component" value="Unassembled WGS sequence"/>
</dbReference>
<evidence type="ECO:0000313" key="2">
    <source>
        <dbReference type="EMBL" id="KAF2819905.1"/>
    </source>
</evidence>
<evidence type="ECO:0000313" key="3">
    <source>
        <dbReference type="Proteomes" id="UP000799424"/>
    </source>
</evidence>
<dbReference type="Pfam" id="PF20150">
    <property type="entry name" value="2EXR"/>
    <property type="match status" value="1"/>
</dbReference>
<dbReference type="EMBL" id="MU006242">
    <property type="protein sequence ID" value="KAF2819905.1"/>
    <property type="molecule type" value="Genomic_DNA"/>
</dbReference>
<evidence type="ECO:0000259" key="1">
    <source>
        <dbReference type="Pfam" id="PF20150"/>
    </source>
</evidence>
<accession>A0A6A6ZI35</accession>
<proteinExistence type="predicted"/>
<protein>
    <recommendedName>
        <fullName evidence="1">2EXR domain-containing protein</fullName>
    </recommendedName>
</protein>
<reference evidence="2" key="1">
    <citation type="journal article" date="2020" name="Stud. Mycol.">
        <title>101 Dothideomycetes genomes: a test case for predicting lifestyles and emergence of pathogens.</title>
        <authorList>
            <person name="Haridas S."/>
            <person name="Albert R."/>
            <person name="Binder M."/>
            <person name="Bloem J."/>
            <person name="Labutti K."/>
            <person name="Salamov A."/>
            <person name="Andreopoulos B."/>
            <person name="Baker S."/>
            <person name="Barry K."/>
            <person name="Bills G."/>
            <person name="Bluhm B."/>
            <person name="Cannon C."/>
            <person name="Castanera R."/>
            <person name="Culley D."/>
            <person name="Daum C."/>
            <person name="Ezra D."/>
            <person name="Gonzalez J."/>
            <person name="Henrissat B."/>
            <person name="Kuo A."/>
            <person name="Liang C."/>
            <person name="Lipzen A."/>
            <person name="Lutzoni F."/>
            <person name="Magnuson J."/>
            <person name="Mondo S."/>
            <person name="Nolan M."/>
            <person name="Ohm R."/>
            <person name="Pangilinan J."/>
            <person name="Park H.-J."/>
            <person name="Ramirez L."/>
            <person name="Alfaro M."/>
            <person name="Sun H."/>
            <person name="Tritt A."/>
            <person name="Yoshinaga Y."/>
            <person name="Zwiers L.-H."/>
            <person name="Turgeon B."/>
            <person name="Goodwin S."/>
            <person name="Spatafora J."/>
            <person name="Crous P."/>
            <person name="Grigoriev I."/>
        </authorList>
    </citation>
    <scope>NUCLEOTIDE SEQUENCE</scope>
    <source>
        <strain evidence="2">CBS 113818</strain>
    </source>
</reference>
<dbReference type="PANTHER" id="PTHR35910">
    <property type="entry name" value="2EXR DOMAIN-CONTAINING PROTEIN"/>
    <property type="match status" value="1"/>
</dbReference>
<feature type="domain" description="2EXR" evidence="1">
    <location>
        <begin position="4"/>
        <end position="140"/>
    </location>
</feature>
<gene>
    <name evidence="2" type="ORF">CC86DRAFT_459947</name>
</gene>